<evidence type="ECO:0000313" key="3">
    <source>
        <dbReference type="Proteomes" id="UP000315522"/>
    </source>
</evidence>
<dbReference type="EMBL" id="QGML01000270">
    <property type="protein sequence ID" value="TVY92665.1"/>
    <property type="molecule type" value="Genomic_DNA"/>
</dbReference>
<feature type="region of interest" description="Disordered" evidence="1">
    <location>
        <begin position="472"/>
        <end position="491"/>
    </location>
</feature>
<sequence length="514" mass="57215">MQEPENIPESFKNVQHSLGSYIKQRQEATHIRRVLAAHLESALDPDGQHPLPRPLSLIDASCNIESTPHGVRGLQKEYLRCVRTNITARREYAQTCKAHQVKGQDHACASLGNDTLGDPMEGFLGLVKQQQKHEVLCIIQDYLDVLSQKPTAAPEFLALKEVLKDVESLPQVPPEVLRVSGTQQRSGGVDLKDLVDQLEKSVLRAKLLLKREQRLLAKVKSEHDNPPVNEAGRLQALGTARNELINWIEAELSRAGESSPDEDDVNTITNPEKKGTGCIDGQLATIQQQYSQYTKARQKLVLTVTGRLQHEAQITLDEEPDLAVESLDSRGVDEMSHVVYPYLEELVAVANEQKAIIQLKSHLTINLAKQFKASNQCLERLAHESHLLPAYPMPTGSSHRKGLSLEPSFGDEISKHEKPDSSRRARAWVYASESAANVMKEEILEKLEEGSMAIDETRQTMLELQRLLGDDTEVSRGDKDEDSLTQKETTNSKDIWSIIDGSLGVIQQGDRAVA</sequence>
<feature type="compositionally biased region" description="Basic and acidic residues" evidence="1">
    <location>
        <begin position="412"/>
        <end position="422"/>
    </location>
</feature>
<proteinExistence type="predicted"/>
<feature type="region of interest" description="Disordered" evidence="1">
    <location>
        <begin position="393"/>
        <end position="422"/>
    </location>
</feature>
<protein>
    <submittedName>
        <fullName evidence="2">Uncharacterized protein</fullName>
    </submittedName>
</protein>
<reference evidence="2 3" key="1">
    <citation type="submission" date="2018-05" db="EMBL/GenBank/DDBJ databases">
        <title>Genome sequencing and assembly of the regulated plant pathogen Lachnellula willkommii and related sister species for the development of diagnostic species identification markers.</title>
        <authorList>
            <person name="Giroux E."/>
            <person name="Bilodeau G."/>
        </authorList>
    </citation>
    <scope>NUCLEOTIDE SEQUENCE [LARGE SCALE GENOMIC DNA]</scope>
    <source>
        <strain evidence="2 3">CBS 172.35</strain>
    </source>
</reference>
<gene>
    <name evidence="2" type="ORF">LAWI1_G001806</name>
</gene>
<comment type="caution">
    <text evidence="2">The sequence shown here is derived from an EMBL/GenBank/DDBJ whole genome shotgun (WGS) entry which is preliminary data.</text>
</comment>
<dbReference type="Proteomes" id="UP000315522">
    <property type="component" value="Unassembled WGS sequence"/>
</dbReference>
<evidence type="ECO:0000256" key="1">
    <source>
        <dbReference type="SAM" id="MobiDB-lite"/>
    </source>
</evidence>
<accession>A0A559MI95</accession>
<dbReference type="AlphaFoldDB" id="A0A559MI95"/>
<evidence type="ECO:0000313" key="2">
    <source>
        <dbReference type="EMBL" id="TVY92665.1"/>
    </source>
</evidence>
<feature type="compositionally biased region" description="Basic and acidic residues" evidence="1">
    <location>
        <begin position="473"/>
        <end position="485"/>
    </location>
</feature>
<name>A0A559MI95_9HELO</name>
<keyword evidence="3" id="KW-1185">Reference proteome</keyword>
<organism evidence="2 3">
    <name type="scientific">Lachnellula willkommii</name>
    <dbReference type="NCBI Taxonomy" id="215461"/>
    <lineage>
        <taxon>Eukaryota</taxon>
        <taxon>Fungi</taxon>
        <taxon>Dikarya</taxon>
        <taxon>Ascomycota</taxon>
        <taxon>Pezizomycotina</taxon>
        <taxon>Leotiomycetes</taxon>
        <taxon>Helotiales</taxon>
        <taxon>Lachnaceae</taxon>
        <taxon>Lachnellula</taxon>
    </lineage>
</organism>